<dbReference type="CDD" id="cd00448">
    <property type="entry name" value="YjgF_YER057c_UK114_family"/>
    <property type="match status" value="1"/>
</dbReference>
<sequence>MSFEIVNPRSLGDPKGWNNGILVPPGGRLLFVAGQAGWETGAPGEPPEFVPQFARALDKVLAVVAAAGGGPTDVARLTVYVTDLATWRGSMKPLGEAWRARFGSYYPAMALVEVKGLVDRGALLEMEATAVLRGDPSPLDRSEGSHPFS</sequence>
<evidence type="ECO:0000313" key="2">
    <source>
        <dbReference type="Proteomes" id="UP000316609"/>
    </source>
</evidence>
<dbReference type="SUPFAM" id="SSF55298">
    <property type="entry name" value="YjgF-like"/>
    <property type="match status" value="1"/>
</dbReference>
<dbReference type="Proteomes" id="UP000316609">
    <property type="component" value="Unassembled WGS sequence"/>
</dbReference>
<dbReference type="PANTHER" id="PTHR43857:SF1">
    <property type="entry name" value="YJGH FAMILY PROTEIN"/>
    <property type="match status" value="1"/>
</dbReference>
<accession>A0A538TK28</accession>
<dbReference type="EMBL" id="VBOY01000097">
    <property type="protein sequence ID" value="TMQ63976.1"/>
    <property type="molecule type" value="Genomic_DNA"/>
</dbReference>
<dbReference type="PANTHER" id="PTHR43857">
    <property type="entry name" value="BLR7761 PROTEIN"/>
    <property type="match status" value="1"/>
</dbReference>
<gene>
    <name evidence="1" type="ORF">E6K78_10015</name>
</gene>
<evidence type="ECO:0000313" key="1">
    <source>
        <dbReference type="EMBL" id="TMQ63976.1"/>
    </source>
</evidence>
<organism evidence="1 2">
    <name type="scientific">Eiseniibacteriota bacterium</name>
    <dbReference type="NCBI Taxonomy" id="2212470"/>
    <lineage>
        <taxon>Bacteria</taxon>
        <taxon>Candidatus Eiseniibacteriota</taxon>
    </lineage>
</organism>
<comment type="caution">
    <text evidence="1">The sequence shown here is derived from an EMBL/GenBank/DDBJ whole genome shotgun (WGS) entry which is preliminary data.</text>
</comment>
<protein>
    <submittedName>
        <fullName evidence="1">RidA family protein</fullName>
    </submittedName>
</protein>
<dbReference type="AlphaFoldDB" id="A0A538TK28"/>
<dbReference type="InterPro" id="IPR006175">
    <property type="entry name" value="YjgF/YER057c/UK114"/>
</dbReference>
<dbReference type="Gene3D" id="3.30.1330.40">
    <property type="entry name" value="RutC-like"/>
    <property type="match status" value="1"/>
</dbReference>
<dbReference type="InterPro" id="IPR035959">
    <property type="entry name" value="RutC-like_sf"/>
</dbReference>
<name>A0A538TK28_UNCEI</name>
<reference evidence="1 2" key="1">
    <citation type="journal article" date="2019" name="Nat. Microbiol.">
        <title>Mediterranean grassland soil C-N compound turnover is dependent on rainfall and depth, and is mediated by genomically divergent microorganisms.</title>
        <authorList>
            <person name="Diamond S."/>
            <person name="Andeer P.F."/>
            <person name="Li Z."/>
            <person name="Crits-Christoph A."/>
            <person name="Burstein D."/>
            <person name="Anantharaman K."/>
            <person name="Lane K.R."/>
            <person name="Thomas B.C."/>
            <person name="Pan C."/>
            <person name="Northen T.R."/>
            <person name="Banfield J.F."/>
        </authorList>
    </citation>
    <scope>NUCLEOTIDE SEQUENCE [LARGE SCALE GENOMIC DNA]</scope>
    <source>
        <strain evidence="1">WS_8</strain>
    </source>
</reference>
<dbReference type="Pfam" id="PF01042">
    <property type="entry name" value="Ribonuc_L-PSP"/>
    <property type="match status" value="1"/>
</dbReference>
<proteinExistence type="predicted"/>